<proteinExistence type="predicted"/>
<feature type="region of interest" description="Disordered" evidence="1">
    <location>
        <begin position="53"/>
        <end position="73"/>
    </location>
</feature>
<evidence type="ECO:0000313" key="3">
    <source>
        <dbReference type="Proteomes" id="UP000628854"/>
    </source>
</evidence>
<gene>
    <name evidence="2" type="ORF">GCM10011503_23940</name>
</gene>
<name>A0ABQ1JUD0_9PROT</name>
<evidence type="ECO:0000313" key="2">
    <source>
        <dbReference type="EMBL" id="GGB74445.1"/>
    </source>
</evidence>
<dbReference type="Proteomes" id="UP000628854">
    <property type="component" value="Unassembled WGS sequence"/>
</dbReference>
<comment type="caution">
    <text evidence="2">The sequence shown here is derived from an EMBL/GenBank/DDBJ whole genome shotgun (WGS) entry which is preliminary data.</text>
</comment>
<dbReference type="EMBL" id="BMKF01000002">
    <property type="protein sequence ID" value="GGB74445.1"/>
    <property type="molecule type" value="Genomic_DNA"/>
</dbReference>
<reference evidence="3" key="1">
    <citation type="journal article" date="2019" name="Int. J. Syst. Evol. Microbiol.">
        <title>The Global Catalogue of Microorganisms (GCM) 10K type strain sequencing project: providing services to taxonomists for standard genome sequencing and annotation.</title>
        <authorList>
            <consortium name="The Broad Institute Genomics Platform"/>
            <consortium name="The Broad Institute Genome Sequencing Center for Infectious Disease"/>
            <person name="Wu L."/>
            <person name="Ma J."/>
        </authorList>
    </citation>
    <scope>NUCLEOTIDE SEQUENCE [LARGE SCALE GENOMIC DNA]</scope>
    <source>
        <strain evidence="3">CGMCC 1.15928</strain>
    </source>
</reference>
<keyword evidence="3" id="KW-1185">Reference proteome</keyword>
<sequence length="73" mass="7810">MGKVEPAFRRMGRDNKRLALLTQQIGHERIFAHGETMAIRHAGGVIIGMVDKGQGHHPASAPAGPIVKPSYAA</sequence>
<accession>A0ABQ1JUD0</accession>
<protein>
    <submittedName>
        <fullName evidence="2">Uncharacterized protein</fullName>
    </submittedName>
</protein>
<organism evidence="2 3">
    <name type="scientific">Henriciella pelagia</name>
    <dbReference type="NCBI Taxonomy" id="1977912"/>
    <lineage>
        <taxon>Bacteria</taxon>
        <taxon>Pseudomonadati</taxon>
        <taxon>Pseudomonadota</taxon>
        <taxon>Alphaproteobacteria</taxon>
        <taxon>Hyphomonadales</taxon>
        <taxon>Hyphomonadaceae</taxon>
        <taxon>Henriciella</taxon>
    </lineage>
</organism>
<evidence type="ECO:0000256" key="1">
    <source>
        <dbReference type="SAM" id="MobiDB-lite"/>
    </source>
</evidence>